<evidence type="ECO:0000313" key="4">
    <source>
        <dbReference type="Proteomes" id="UP001465976"/>
    </source>
</evidence>
<reference evidence="3 4" key="1">
    <citation type="submission" date="2024-02" db="EMBL/GenBank/DDBJ databases">
        <title>A draft genome for the cacao thread blight pathogen Marasmius crinis-equi.</title>
        <authorList>
            <person name="Cohen S.P."/>
            <person name="Baruah I.K."/>
            <person name="Amoako-Attah I."/>
            <person name="Bukari Y."/>
            <person name="Meinhardt L.W."/>
            <person name="Bailey B.A."/>
        </authorList>
    </citation>
    <scope>NUCLEOTIDE SEQUENCE [LARGE SCALE GENOMIC DNA]</scope>
    <source>
        <strain evidence="3 4">GH-76</strain>
    </source>
</reference>
<dbReference type="NCBIfam" id="TIGR01053">
    <property type="entry name" value="LSD1"/>
    <property type="match status" value="1"/>
</dbReference>
<comment type="caution">
    <text evidence="3">The sequence shown here is derived from an EMBL/GenBank/DDBJ whole genome shotgun (WGS) entry which is preliminary data.</text>
</comment>
<feature type="domain" description="CxC2-like cysteine cluster KDZ transposase-associated" evidence="2">
    <location>
        <begin position="179"/>
        <end position="281"/>
    </location>
</feature>
<proteinExistence type="predicted"/>
<sequence>MSSKRKANIADLLQQNQAAPGPTKRVRHGTSDTTTVQGCSDTTTTRETVNSTPKISTQCNQVGAESDVRVKTEAIKEEKAPDTETGTKSNSKLPNFLAAFMDIIPQLTVWLALHEWDSALNLDCVCGKGKRLVQCQDCQDFDMCCNECWFEQHRYNPWHWARVWVGSFFVRSDISVLCKEGFAVQLGNHGLPCPMLDNPRPIKFTVVHSNGVHGTLLSFCNCTSAGRIQQLMKSRLFPATALEPETAYTFPMMWEYDILSLQGKIPAYDWIHGLRRLTDNTHTYLVNDPYSPFMLAARVWRYIHDRLRHGEFYNLNARTLLHLPSGSMIVRCPTCSDPDMNMEDRWWETTPEWLRHLVMVYTTLDGNSKTHRFCKKGGENDVSLYEGKAQFPPNDEYMKFLEKAKKSKRIEPMPDCDSVKVVTRLTDLVTHGMAVTGTVNHQCSHVFIMGATDMFGSEKYVSIHSELHEREAHIYYHLSQANVDAAFSRGYFLYGRGEVRGHQKPHGVPRADPYRGQVPHKQTYDAECQYAINQNLHFDELKHLKPHRKFVTGLERGIPVVHLTGHLVILCKVLFALFYHWCNGHFTGEGAELNWPELNRVGTFTCQMLWGHRQDVLIANYNDINFKKLINQVYRLARDIVIAAAQLEDNMIVFQRESAVYTDKVAEWSCQDLIPHPNPEVKGSWMSAYHRVERSHVPSIDSILRSIAGQEGGGIELAIPGVGKDLDIYWRRAFEAEEIREKITILKDKAYLPEAKVKTLEGLQA</sequence>
<dbReference type="Proteomes" id="UP001465976">
    <property type="component" value="Unassembled WGS sequence"/>
</dbReference>
<feature type="compositionally biased region" description="Polar residues" evidence="1">
    <location>
        <begin position="31"/>
        <end position="55"/>
    </location>
</feature>
<protein>
    <recommendedName>
        <fullName evidence="2">CxC2-like cysteine cluster KDZ transposase-associated domain-containing protein</fullName>
    </recommendedName>
</protein>
<dbReference type="Pfam" id="PF18758">
    <property type="entry name" value="KDZ"/>
    <property type="match status" value="2"/>
</dbReference>
<gene>
    <name evidence="3" type="ORF">V5O48_016704</name>
</gene>
<accession>A0ABR3ER91</accession>
<dbReference type="Pfam" id="PF18803">
    <property type="entry name" value="CxC2"/>
    <property type="match status" value="1"/>
</dbReference>
<dbReference type="InterPro" id="IPR041457">
    <property type="entry name" value="CxC2_KDZ-assoc"/>
</dbReference>
<dbReference type="EMBL" id="JBAHYK010002321">
    <property type="protein sequence ID" value="KAL0565319.1"/>
    <property type="molecule type" value="Genomic_DNA"/>
</dbReference>
<dbReference type="InterPro" id="IPR040521">
    <property type="entry name" value="KDZ"/>
</dbReference>
<organism evidence="3 4">
    <name type="scientific">Marasmius crinis-equi</name>
    <dbReference type="NCBI Taxonomy" id="585013"/>
    <lineage>
        <taxon>Eukaryota</taxon>
        <taxon>Fungi</taxon>
        <taxon>Dikarya</taxon>
        <taxon>Basidiomycota</taxon>
        <taxon>Agaricomycotina</taxon>
        <taxon>Agaricomycetes</taxon>
        <taxon>Agaricomycetidae</taxon>
        <taxon>Agaricales</taxon>
        <taxon>Marasmiineae</taxon>
        <taxon>Marasmiaceae</taxon>
        <taxon>Marasmius</taxon>
    </lineage>
</organism>
<name>A0ABR3ER91_9AGAR</name>
<evidence type="ECO:0000259" key="2">
    <source>
        <dbReference type="Pfam" id="PF18803"/>
    </source>
</evidence>
<feature type="region of interest" description="Disordered" evidence="1">
    <location>
        <begin position="1"/>
        <end position="55"/>
    </location>
</feature>
<keyword evidence="4" id="KW-1185">Reference proteome</keyword>
<evidence type="ECO:0000256" key="1">
    <source>
        <dbReference type="SAM" id="MobiDB-lite"/>
    </source>
</evidence>
<evidence type="ECO:0000313" key="3">
    <source>
        <dbReference type="EMBL" id="KAL0565319.1"/>
    </source>
</evidence>